<keyword evidence="5" id="KW-0732">Signal</keyword>
<dbReference type="PROSITE" id="PS00085">
    <property type="entry name" value="CU2_MONOOXYGENASE_2"/>
    <property type="match status" value="1"/>
</dbReference>
<comment type="catalytic activity">
    <reaction evidence="14">
        <text>a [peptide]-C-terminal glycine + 2 L-ascorbate + O2 = a [peptide]-C-terminal (2S)-2-hydroxyglycine + 2 monodehydro-L-ascorbate radical + H2O</text>
        <dbReference type="Rhea" id="RHEA:21452"/>
        <dbReference type="Rhea" id="RHEA-COMP:13486"/>
        <dbReference type="Rhea" id="RHEA-COMP:15321"/>
        <dbReference type="ChEBI" id="CHEBI:15377"/>
        <dbReference type="ChEBI" id="CHEBI:15379"/>
        <dbReference type="ChEBI" id="CHEBI:38290"/>
        <dbReference type="ChEBI" id="CHEBI:59513"/>
        <dbReference type="ChEBI" id="CHEBI:137000"/>
        <dbReference type="ChEBI" id="CHEBI:142768"/>
        <dbReference type="EC" id="1.14.17.3"/>
    </reaction>
</comment>
<evidence type="ECO:0000256" key="4">
    <source>
        <dbReference type="ARBA" id="ARBA00022723"/>
    </source>
</evidence>
<proteinExistence type="inferred from homology"/>
<evidence type="ECO:0000256" key="18">
    <source>
        <dbReference type="PROSITE-ProRule" id="PRU00504"/>
    </source>
</evidence>
<evidence type="ECO:0000256" key="10">
    <source>
        <dbReference type="ARBA" id="ARBA00023157"/>
    </source>
</evidence>
<feature type="domain" description="Copper type II ascorbate-dependent monooxygenase C-terminal" evidence="21">
    <location>
        <begin position="193"/>
        <end position="322"/>
    </location>
</feature>
<comment type="cofactor">
    <cofactor evidence="16">
        <name>Zn(2+)</name>
        <dbReference type="ChEBI" id="CHEBI:29105"/>
    </cofactor>
    <text evidence="16">Binds one Zn(2+) ion per subunit.</text>
</comment>
<evidence type="ECO:0000259" key="21">
    <source>
        <dbReference type="Pfam" id="PF03712"/>
    </source>
</evidence>
<dbReference type="GO" id="GO:0005507">
    <property type="term" value="F:copper ion binding"/>
    <property type="evidence" value="ECO:0007669"/>
    <property type="project" value="InterPro"/>
</dbReference>
<dbReference type="InterPro" id="IPR000323">
    <property type="entry name" value="Cu2_ascorb_mOase_N"/>
</dbReference>
<evidence type="ECO:0000256" key="6">
    <source>
        <dbReference type="ARBA" id="ARBA00022737"/>
    </source>
</evidence>
<evidence type="ECO:0000256" key="13">
    <source>
        <dbReference type="ARBA" id="ARBA00023268"/>
    </source>
</evidence>
<reference evidence="22 23" key="1">
    <citation type="journal article" date="2024" name="Nat. Commun.">
        <title>Phylogenomics reveals the evolutionary origins of lichenization in chlorophyte algae.</title>
        <authorList>
            <person name="Puginier C."/>
            <person name="Libourel C."/>
            <person name="Otte J."/>
            <person name="Skaloud P."/>
            <person name="Haon M."/>
            <person name="Grisel S."/>
            <person name="Petersen M."/>
            <person name="Berrin J.G."/>
            <person name="Delaux P.M."/>
            <person name="Dal Grande F."/>
            <person name="Keller J."/>
        </authorList>
    </citation>
    <scope>NUCLEOTIDE SEQUENCE [LARGE SCALE GENOMIC DNA]</scope>
    <source>
        <strain evidence="22 23">SAG 2036</strain>
    </source>
</reference>
<dbReference type="GO" id="GO:0004504">
    <property type="term" value="F:peptidylglycine monooxygenase activity"/>
    <property type="evidence" value="ECO:0007669"/>
    <property type="project" value="UniProtKB-EC"/>
</dbReference>
<keyword evidence="12" id="KW-0456">Lyase</keyword>
<comment type="similarity">
    <text evidence="3">In the N-terminal section; belongs to the copper type II ascorbate-dependent monooxygenase family.</text>
</comment>
<dbReference type="PANTHER" id="PTHR10680">
    <property type="entry name" value="PEPTIDYL-GLYCINE ALPHA-AMIDATING MONOOXYGENASE"/>
    <property type="match status" value="1"/>
</dbReference>
<evidence type="ECO:0000256" key="16">
    <source>
        <dbReference type="PIRSR" id="PIRSR600720-2"/>
    </source>
</evidence>
<evidence type="ECO:0000256" key="5">
    <source>
        <dbReference type="ARBA" id="ARBA00022729"/>
    </source>
</evidence>
<evidence type="ECO:0000256" key="2">
    <source>
        <dbReference type="ARBA" id="ARBA00006026"/>
    </source>
</evidence>
<dbReference type="Pfam" id="PF01082">
    <property type="entry name" value="Cu2_monooxygen"/>
    <property type="match status" value="1"/>
</dbReference>
<keyword evidence="4 16" id="KW-0479">Metal-binding</keyword>
<evidence type="ECO:0000256" key="17">
    <source>
        <dbReference type="PIRSR" id="PIRSR600720-3"/>
    </source>
</evidence>
<dbReference type="SUPFAM" id="SSF49742">
    <property type="entry name" value="PHM/PNGase F"/>
    <property type="match status" value="2"/>
</dbReference>
<sequence>MIQLLRVSFRADTTTRDRLGSGRQACQSVHELPALLVVLATLHALQAAPEDSQKSVEVHIPEHPAEGEIYLCTRVPLPNVPQRLVAIEPLSKQDVVHHMILYGCATTAGSSEPVWECIGHGVCGSAGQQVLYGWGKDAPAMSLPPGVGFHVGEGSAIHSLVLQVHYLNGRPAGDTSGVRLSMTSEHMPFAAGMLMYASAFSIPPGRPSTEVPNHCCISGFEPAHGFAFRVHTHALGRSVWLDKLDGDRKARMVEYSPQLPQGFTPVNNMTFWPGETLEATCDYDSRSVSHVVRAGSTHHDEMCNLYFMMWTEMPIFLSCYNHARDVSHHGPGGIPTSATLQRESDAHWAPPQPRSAATPAGEVSFGQLSGVAKGHNGTLWVLHRGPRIWDSQSFADNGVGERTQYDSAVEEDVLLQLDQDTGEVLAKWGKGDLYLPHMMTVDREGSVWAVDVALHQVVKYSSAGRKLLELGVHLQPGHDDEHFCKPTQVALSNSGTVYVSDGYCNSRVQEFGPDGSYRGTFQLPLPDKMQTPHSLTLDECGEALYVADREGAKVHSFNLRTRQYQGSWNLQKEGKVYAIAIGPYGLLLALCWDRDGSGSPGHLVLLGRAPGEAHAGVWQLQGAQAPHDFALVAAPVRLAGRERPLAVVVAESRPQGSRLLKYLLMPPGSELTSDPANRYPSASTSWQQILAATAKPIPQARLPQTAPMNMSDARASLGYNESDAVLVSIPLAVLALVLVTLLWRLAAPAVEEDPVHMSSL</sequence>
<feature type="binding site" evidence="15">
    <location>
        <position position="384"/>
    </location>
    <ligand>
        <name>a protein</name>
        <dbReference type="ChEBI" id="CHEBI:16541"/>
    </ligand>
    <ligandPart>
        <name>C-terminal Xaa-(2S)-2-hydroxyglycine residue</name>
        <dbReference type="ChEBI" id="CHEBI:142768"/>
    </ligandPart>
</feature>
<dbReference type="Gene3D" id="2.60.120.310">
    <property type="entry name" value="Copper type II, ascorbate-dependent monooxygenase, N-terminal domain"/>
    <property type="match status" value="1"/>
</dbReference>
<dbReference type="SUPFAM" id="SSF101898">
    <property type="entry name" value="NHL repeat"/>
    <property type="match status" value="1"/>
</dbReference>
<dbReference type="PRINTS" id="PR00790">
    <property type="entry name" value="PAMONOXGNASE"/>
</dbReference>
<dbReference type="Gene3D" id="2.120.10.30">
    <property type="entry name" value="TolB, C-terminal domain"/>
    <property type="match status" value="1"/>
</dbReference>
<feature type="disulfide bond" evidence="17">
    <location>
        <begin position="104"/>
        <end position="123"/>
    </location>
</feature>
<dbReference type="InterPro" id="IPR008977">
    <property type="entry name" value="PHM/PNGase_F_dom_sf"/>
</dbReference>
<dbReference type="InterPro" id="IPR001258">
    <property type="entry name" value="NHL_repeat"/>
</dbReference>
<dbReference type="InterPro" id="IPR014784">
    <property type="entry name" value="Cu2_ascorb_mOase-like_C"/>
</dbReference>
<feature type="disulfide bond" evidence="17">
    <location>
        <begin position="216"/>
        <end position="319"/>
    </location>
</feature>
<dbReference type="PROSITE" id="PS51125">
    <property type="entry name" value="NHL"/>
    <property type="match status" value="1"/>
</dbReference>
<feature type="binding site" evidence="16">
    <location>
        <position position="97"/>
    </location>
    <ligand>
        <name>Cu(2+)</name>
        <dbReference type="ChEBI" id="CHEBI:29036"/>
        <label>1</label>
        <note>catalytic</note>
    </ligand>
</feature>
<feature type="binding site" evidence="16">
    <location>
        <position position="231"/>
    </location>
    <ligand>
        <name>Cu(2+)</name>
        <dbReference type="ChEBI" id="CHEBI:29036"/>
        <label>1</label>
        <note>catalytic</note>
    </ligand>
</feature>
<dbReference type="AlphaFoldDB" id="A0AAW1NYS9"/>
<dbReference type="Pfam" id="PF03712">
    <property type="entry name" value="Cu2_monoox_C"/>
    <property type="match status" value="1"/>
</dbReference>
<gene>
    <name evidence="22" type="ORF">WJX73_010392</name>
</gene>
<dbReference type="CDD" id="cd14958">
    <property type="entry name" value="NHL_PAL_like"/>
    <property type="match status" value="1"/>
</dbReference>
<dbReference type="GO" id="GO:0006518">
    <property type="term" value="P:peptide metabolic process"/>
    <property type="evidence" value="ECO:0007669"/>
    <property type="project" value="InterPro"/>
</dbReference>
<dbReference type="PANTHER" id="PTHR10680:SF14">
    <property type="entry name" value="PEPTIDYL-GLYCINE ALPHA-AMIDATING MONOOXYGENASE"/>
    <property type="match status" value="1"/>
</dbReference>
<feature type="repeat" description="NHL" evidence="18">
    <location>
        <begin position="475"/>
        <end position="514"/>
    </location>
</feature>
<evidence type="ECO:0000256" key="7">
    <source>
        <dbReference type="ARBA" id="ARBA00023002"/>
    </source>
</evidence>
<dbReference type="InterPro" id="IPR024548">
    <property type="entry name" value="Cu2_monoox_C"/>
</dbReference>
<feature type="binding site" evidence="16">
    <location>
        <position position="302"/>
    </location>
    <ligand>
        <name>Cu(2+)</name>
        <dbReference type="ChEBI" id="CHEBI:29036"/>
        <label>1</label>
        <note>catalytic</note>
    </ligand>
</feature>
<keyword evidence="6" id="KW-0677">Repeat</keyword>
<keyword evidence="11" id="KW-0325">Glycoprotein</keyword>
<dbReference type="InterPro" id="IPR000720">
    <property type="entry name" value="PHM/PAL"/>
</dbReference>
<feature type="binding site" evidence="15">
    <location>
        <position position="549"/>
    </location>
    <ligand>
        <name>a protein</name>
        <dbReference type="ChEBI" id="CHEBI:16541"/>
    </ligand>
    <ligandPart>
        <name>C-terminal Xaa-(2S)-2-hydroxyglycine residue</name>
        <dbReference type="ChEBI" id="CHEBI:142768"/>
    </ligandPart>
</feature>
<keyword evidence="9" id="KW-0503">Monooxygenase</keyword>
<evidence type="ECO:0000256" key="3">
    <source>
        <dbReference type="ARBA" id="ARBA00010263"/>
    </source>
</evidence>
<dbReference type="Gene3D" id="2.60.120.230">
    <property type="match status" value="1"/>
</dbReference>
<comment type="similarity">
    <text evidence="2">In the C-terminal section; belongs to the peptidyl-alpha-hydroxyglycine alpha-amidating lyase family.</text>
</comment>
<keyword evidence="23" id="KW-1185">Reference proteome</keyword>
<keyword evidence="7" id="KW-0560">Oxidoreductase</keyword>
<evidence type="ECO:0000259" key="20">
    <source>
        <dbReference type="Pfam" id="PF01082"/>
    </source>
</evidence>
<evidence type="ECO:0000256" key="12">
    <source>
        <dbReference type="ARBA" id="ARBA00023239"/>
    </source>
</evidence>
<evidence type="ECO:0000256" key="9">
    <source>
        <dbReference type="ARBA" id="ARBA00023033"/>
    </source>
</evidence>
<evidence type="ECO:0000313" key="23">
    <source>
        <dbReference type="Proteomes" id="UP001465755"/>
    </source>
</evidence>
<feature type="binding site" evidence="16">
    <location>
        <position position="233"/>
    </location>
    <ligand>
        <name>Cu(2+)</name>
        <dbReference type="ChEBI" id="CHEBI:29036"/>
        <label>1</label>
        <note>catalytic</note>
    </ligand>
</feature>
<evidence type="ECO:0000256" key="1">
    <source>
        <dbReference type="ARBA" id="ARBA00000686"/>
    </source>
</evidence>
<organism evidence="22 23">
    <name type="scientific">Symbiochloris irregularis</name>
    <dbReference type="NCBI Taxonomy" id="706552"/>
    <lineage>
        <taxon>Eukaryota</taxon>
        <taxon>Viridiplantae</taxon>
        <taxon>Chlorophyta</taxon>
        <taxon>core chlorophytes</taxon>
        <taxon>Trebouxiophyceae</taxon>
        <taxon>Trebouxiales</taxon>
        <taxon>Trebouxiaceae</taxon>
        <taxon>Symbiochloris</taxon>
    </lineage>
</organism>
<keyword evidence="10 17" id="KW-1015">Disulfide bond</keyword>
<evidence type="ECO:0000313" key="22">
    <source>
        <dbReference type="EMBL" id="KAK9800913.1"/>
    </source>
</evidence>
<feature type="binding site" evidence="16">
    <location>
        <position position="437"/>
    </location>
    <ligand>
        <name>Zn(2+)</name>
        <dbReference type="ChEBI" id="CHEBI:29105"/>
        <note>catalytic</note>
    </ligand>
</feature>
<keyword evidence="8 16" id="KW-0186">Copper</keyword>
<name>A0AAW1NYS9_9CHLO</name>
<comment type="caution">
    <text evidence="22">The sequence shown here is derived from an EMBL/GenBank/DDBJ whole genome shotgun (WGS) entry which is preliminary data.</text>
</comment>
<dbReference type="InterPro" id="IPR014783">
    <property type="entry name" value="Cu2_ascorb_mOase_CS-2"/>
</dbReference>
<feature type="binding site" evidence="16">
    <location>
        <position position="98"/>
    </location>
    <ligand>
        <name>Cu(2+)</name>
        <dbReference type="ChEBI" id="CHEBI:29036"/>
        <label>1</label>
        <note>catalytic</note>
    </ligand>
</feature>
<feature type="binding site" evidence="16">
    <location>
        <position position="371"/>
    </location>
    <ligand>
        <name>Ca(2+)</name>
        <dbReference type="ChEBI" id="CHEBI:29108"/>
        <note>structural</note>
    </ligand>
</feature>
<feature type="disulfide bond" evidence="17">
    <location>
        <begin position="484"/>
        <end position="504"/>
    </location>
</feature>
<evidence type="ECO:0008006" key="24">
    <source>
        <dbReference type="Google" id="ProtNLM"/>
    </source>
</evidence>
<feature type="disulfide bond" evidence="17">
    <location>
        <begin position="281"/>
        <end position="303"/>
    </location>
</feature>
<feature type="domain" description="Copper type II ascorbate-dependent monooxygenase N-terminal" evidence="20">
    <location>
        <begin position="62"/>
        <end position="168"/>
    </location>
</feature>
<evidence type="ECO:0000256" key="11">
    <source>
        <dbReference type="ARBA" id="ARBA00023180"/>
    </source>
</evidence>
<evidence type="ECO:0000256" key="15">
    <source>
        <dbReference type="PIRSR" id="PIRSR600720-1"/>
    </source>
</evidence>
<evidence type="ECO:0000256" key="19">
    <source>
        <dbReference type="SAM" id="MobiDB-lite"/>
    </source>
</evidence>
<dbReference type="EMBL" id="JALJOQ010000078">
    <property type="protein sequence ID" value="KAK9800913.1"/>
    <property type="molecule type" value="Genomic_DNA"/>
</dbReference>
<evidence type="ECO:0000256" key="8">
    <source>
        <dbReference type="ARBA" id="ARBA00023008"/>
    </source>
</evidence>
<dbReference type="Proteomes" id="UP001465755">
    <property type="component" value="Unassembled WGS sequence"/>
</dbReference>
<keyword evidence="16" id="KW-0106">Calcium</keyword>
<keyword evidence="16" id="KW-0862">Zinc</keyword>
<feature type="binding site" evidence="16">
    <location>
        <position position="165"/>
    </location>
    <ligand>
        <name>Cu(2+)</name>
        <dbReference type="ChEBI" id="CHEBI:29036"/>
        <label>1</label>
        <note>catalytic</note>
    </ligand>
</feature>
<feature type="binding site" evidence="16">
    <location>
        <position position="533"/>
    </location>
    <ligand>
        <name>Zn(2+)</name>
        <dbReference type="ChEBI" id="CHEBI:29105"/>
        <note>catalytic</note>
    </ligand>
</feature>
<comment type="catalytic activity">
    <reaction evidence="1">
        <text>a [peptide]-C-terminal (2S)-2-hydroxyglycine = a [peptide]-C-terminal amide + glyoxylate</text>
        <dbReference type="Rhea" id="RHEA:20924"/>
        <dbReference type="Rhea" id="RHEA-COMP:13485"/>
        <dbReference type="Rhea" id="RHEA-COMP:15321"/>
        <dbReference type="ChEBI" id="CHEBI:36655"/>
        <dbReference type="ChEBI" id="CHEBI:137001"/>
        <dbReference type="ChEBI" id="CHEBI:142768"/>
        <dbReference type="EC" id="4.3.2.5"/>
    </reaction>
</comment>
<dbReference type="GO" id="GO:0004598">
    <property type="term" value="F:peptidylamidoglycolate lyase activity"/>
    <property type="evidence" value="ECO:0007669"/>
    <property type="project" value="UniProtKB-EC"/>
</dbReference>
<feature type="disulfide bond" evidence="17">
    <location>
        <begin position="72"/>
        <end position="117"/>
    </location>
</feature>
<evidence type="ECO:0000256" key="14">
    <source>
        <dbReference type="ARBA" id="ARBA00048431"/>
    </source>
</evidence>
<dbReference type="InterPro" id="IPR011042">
    <property type="entry name" value="6-blade_b-propeller_TolB-like"/>
</dbReference>
<feature type="binding site" evidence="15">
    <location>
        <position position="503"/>
    </location>
    <ligand>
        <name>a protein</name>
        <dbReference type="ChEBI" id="CHEBI:16541"/>
    </ligand>
    <ligandPart>
        <name>C-terminal Xaa-(2S)-2-hydroxyglycine residue</name>
        <dbReference type="ChEBI" id="CHEBI:142768"/>
    </ligandPart>
</feature>
<protein>
    <recommendedName>
        <fullName evidence="24">Peptidylglycine monooxygenase</fullName>
    </recommendedName>
</protein>
<dbReference type="Pfam" id="PF01436">
    <property type="entry name" value="NHL"/>
    <property type="match status" value="1"/>
</dbReference>
<feature type="region of interest" description="Disordered" evidence="19">
    <location>
        <begin position="331"/>
        <end position="360"/>
    </location>
</feature>
<dbReference type="GO" id="GO:0016020">
    <property type="term" value="C:membrane"/>
    <property type="evidence" value="ECO:0007669"/>
    <property type="project" value="InterPro"/>
</dbReference>
<dbReference type="InterPro" id="IPR036939">
    <property type="entry name" value="Cu2_ascorb_mOase_N_sf"/>
</dbReference>
<comment type="cofactor">
    <cofactor evidence="16">
        <name>Cu(2+)</name>
        <dbReference type="ChEBI" id="CHEBI:29036"/>
    </cofactor>
    <text evidence="16">Binds 2 Cu(2+) ions per subunit.</text>
</comment>
<accession>A0AAW1NYS9</accession>
<keyword evidence="13" id="KW-0511">Multifunctional enzyme</keyword>